<dbReference type="AlphaFoldDB" id="A0A9N9PQS3"/>
<keyword evidence="3" id="KW-1185">Reference proteome</keyword>
<dbReference type="Proteomes" id="UP000696280">
    <property type="component" value="Unassembled WGS sequence"/>
</dbReference>
<evidence type="ECO:0000313" key="2">
    <source>
        <dbReference type="EMBL" id="CAG8950767.1"/>
    </source>
</evidence>
<dbReference type="OrthoDB" id="10412312at2759"/>
<evidence type="ECO:0000313" key="3">
    <source>
        <dbReference type="Proteomes" id="UP000696280"/>
    </source>
</evidence>
<organism evidence="2 3">
    <name type="scientific">Hymenoscyphus fraxineus</name>
    <dbReference type="NCBI Taxonomy" id="746836"/>
    <lineage>
        <taxon>Eukaryota</taxon>
        <taxon>Fungi</taxon>
        <taxon>Dikarya</taxon>
        <taxon>Ascomycota</taxon>
        <taxon>Pezizomycotina</taxon>
        <taxon>Leotiomycetes</taxon>
        <taxon>Helotiales</taxon>
        <taxon>Helotiaceae</taxon>
        <taxon>Hymenoscyphus</taxon>
    </lineage>
</organism>
<gene>
    <name evidence="2" type="ORF">HYFRA_00002980</name>
</gene>
<accession>A0A9N9PQS3</accession>
<feature type="region of interest" description="Disordered" evidence="1">
    <location>
        <begin position="1"/>
        <end position="70"/>
    </location>
</feature>
<feature type="compositionally biased region" description="Polar residues" evidence="1">
    <location>
        <begin position="1"/>
        <end position="45"/>
    </location>
</feature>
<protein>
    <submittedName>
        <fullName evidence="2">Uncharacterized protein</fullName>
    </submittedName>
</protein>
<name>A0A9N9PQS3_9HELO</name>
<evidence type="ECO:0000256" key="1">
    <source>
        <dbReference type="SAM" id="MobiDB-lite"/>
    </source>
</evidence>
<sequence>MSDKATQGSHKNSSPSTTKTENATENQNSRPPHDTPTYSPLTTYTHHSESHELTALGGVHEKTSESIRRHRDVMRRKIREVERVLG</sequence>
<reference evidence="2" key="1">
    <citation type="submission" date="2021-07" db="EMBL/GenBank/DDBJ databases">
        <authorList>
            <person name="Durling M."/>
        </authorList>
    </citation>
    <scope>NUCLEOTIDE SEQUENCE</scope>
</reference>
<dbReference type="EMBL" id="CAJVRL010000038">
    <property type="protein sequence ID" value="CAG8950767.1"/>
    <property type="molecule type" value="Genomic_DNA"/>
</dbReference>
<proteinExistence type="predicted"/>
<comment type="caution">
    <text evidence="2">The sequence shown here is derived from an EMBL/GenBank/DDBJ whole genome shotgun (WGS) entry which is preliminary data.</text>
</comment>